<evidence type="ECO:0000313" key="3">
    <source>
        <dbReference type="Proteomes" id="UP001274896"/>
    </source>
</evidence>
<organism evidence="2 3">
    <name type="scientific">Hemibagrus guttatus</name>
    <dbReference type="NCBI Taxonomy" id="175788"/>
    <lineage>
        <taxon>Eukaryota</taxon>
        <taxon>Metazoa</taxon>
        <taxon>Chordata</taxon>
        <taxon>Craniata</taxon>
        <taxon>Vertebrata</taxon>
        <taxon>Euteleostomi</taxon>
        <taxon>Actinopterygii</taxon>
        <taxon>Neopterygii</taxon>
        <taxon>Teleostei</taxon>
        <taxon>Ostariophysi</taxon>
        <taxon>Siluriformes</taxon>
        <taxon>Bagridae</taxon>
        <taxon>Hemibagrus</taxon>
    </lineage>
</organism>
<dbReference type="Gene3D" id="3.40.50.300">
    <property type="entry name" value="P-loop containing nucleotide triphosphate hydrolases"/>
    <property type="match status" value="1"/>
</dbReference>
<name>A0AAE0UQV2_9TELE</name>
<evidence type="ECO:0000313" key="2">
    <source>
        <dbReference type="EMBL" id="KAK3514188.1"/>
    </source>
</evidence>
<dbReference type="SUPFAM" id="SSF52540">
    <property type="entry name" value="P-loop containing nucleoside triphosphate hydrolases"/>
    <property type="match status" value="1"/>
</dbReference>
<dbReference type="GO" id="GO:0005525">
    <property type="term" value="F:GTP binding"/>
    <property type="evidence" value="ECO:0007669"/>
    <property type="project" value="InterPro"/>
</dbReference>
<dbReference type="InterPro" id="IPR001806">
    <property type="entry name" value="Small_GTPase"/>
</dbReference>
<accession>A0AAE0UQV2</accession>
<proteinExistence type="predicted"/>
<gene>
    <name evidence="2" type="ORF">QTP70_009106</name>
</gene>
<keyword evidence="3" id="KW-1185">Reference proteome</keyword>
<evidence type="ECO:0000256" key="1">
    <source>
        <dbReference type="ARBA" id="ARBA00022741"/>
    </source>
</evidence>
<reference evidence="2" key="1">
    <citation type="submission" date="2023-06" db="EMBL/GenBank/DDBJ databases">
        <title>Male Hemibagrus guttatus genome.</title>
        <authorList>
            <person name="Bian C."/>
        </authorList>
    </citation>
    <scope>NUCLEOTIDE SEQUENCE</scope>
    <source>
        <strain evidence="2">Male_cb2023</strain>
        <tissue evidence="2">Muscle</tissue>
    </source>
</reference>
<comment type="caution">
    <text evidence="2">The sequence shown here is derived from an EMBL/GenBank/DDBJ whole genome shotgun (WGS) entry which is preliminary data.</text>
</comment>
<dbReference type="AlphaFoldDB" id="A0AAE0UQV2"/>
<dbReference type="PANTHER" id="PTHR46350">
    <property type="entry name" value="RAS LIKE FAMILY 10 MEMBER B-RELATED"/>
    <property type="match status" value="1"/>
</dbReference>
<dbReference type="InterPro" id="IPR052661">
    <property type="entry name" value="Ras-like_GTPase_Reg"/>
</dbReference>
<keyword evidence="1" id="KW-0547">Nucleotide-binding</keyword>
<dbReference type="GO" id="GO:0003924">
    <property type="term" value="F:GTPase activity"/>
    <property type="evidence" value="ECO:0007669"/>
    <property type="project" value="InterPro"/>
</dbReference>
<dbReference type="PANTHER" id="PTHR46350:SF2">
    <property type="entry name" value="RAS LIKE FAMILY 10 MEMBER B"/>
    <property type="match status" value="1"/>
</dbReference>
<protein>
    <submittedName>
        <fullName evidence="2">Uncharacterized protein</fullName>
    </submittedName>
</protein>
<dbReference type="Pfam" id="PF00071">
    <property type="entry name" value="Ras"/>
    <property type="match status" value="1"/>
</dbReference>
<dbReference type="InterPro" id="IPR027417">
    <property type="entry name" value="P-loop_NTPase"/>
</dbReference>
<sequence length="78" mass="8707">MVETLSIAVIGASGVGKTSIIRRFVYDDFSETVPESQNPRIPKSKNPRIPESLKLRIPESPNPQIPEATVVFRSRSRD</sequence>
<dbReference type="EMBL" id="JAUCMX010000021">
    <property type="protein sequence ID" value="KAK3514188.1"/>
    <property type="molecule type" value="Genomic_DNA"/>
</dbReference>
<dbReference type="Proteomes" id="UP001274896">
    <property type="component" value="Unassembled WGS sequence"/>
</dbReference>